<comment type="function">
    <text evidence="5">NDH-1 shuttles electrons from NADH, via FMN and iron-sulfur (Fe-S) centers, to quinones in the respiratory chain. The immediate electron acceptor for the enzyme in this species is believed to be ubiquinone. Couples the redox reaction to proton translocation (for every two electrons transferred, four hydrogen ions are translocated across the cytoplasmic membrane), and thus conserves the redox energy in a proton gradient. This subunit may bind ubiquinone.</text>
</comment>
<dbReference type="EMBL" id="CP041692">
    <property type="protein sequence ID" value="QDP99033.1"/>
    <property type="molecule type" value="Genomic_DNA"/>
</dbReference>
<evidence type="ECO:0000256" key="2">
    <source>
        <dbReference type="ARBA" id="ARBA00022692"/>
    </source>
</evidence>
<dbReference type="GO" id="GO:0009060">
    <property type="term" value="P:aerobic respiration"/>
    <property type="evidence" value="ECO:0007669"/>
    <property type="project" value="TreeGrafter"/>
</dbReference>
<evidence type="ECO:0000256" key="3">
    <source>
        <dbReference type="ARBA" id="ARBA00022989"/>
    </source>
</evidence>
<keyword evidence="9" id="KW-1185">Reference proteome</keyword>
<keyword evidence="4 5" id="KW-0472">Membrane</keyword>
<accession>A0A516Q6H8</accession>
<dbReference type="GO" id="GO:0048038">
    <property type="term" value="F:quinone binding"/>
    <property type="evidence" value="ECO:0007669"/>
    <property type="project" value="UniProtKB-KW"/>
</dbReference>
<dbReference type="InterPro" id="IPR001694">
    <property type="entry name" value="NADH_UbQ_OxRdtase_su1/FPO"/>
</dbReference>
<dbReference type="GO" id="GO:0016655">
    <property type="term" value="F:oxidoreductase activity, acting on NAD(P)H, quinone or similar compound as acceptor"/>
    <property type="evidence" value="ECO:0007669"/>
    <property type="project" value="UniProtKB-UniRule"/>
</dbReference>
<keyword evidence="5" id="KW-1003">Cell membrane</keyword>
<organism evidence="8 9">
    <name type="scientific">Microlunatus elymi</name>
    <dbReference type="NCBI Taxonomy" id="2596828"/>
    <lineage>
        <taxon>Bacteria</taxon>
        <taxon>Bacillati</taxon>
        <taxon>Actinomycetota</taxon>
        <taxon>Actinomycetes</taxon>
        <taxon>Propionibacteriales</taxon>
        <taxon>Propionibacteriaceae</taxon>
        <taxon>Microlunatus</taxon>
    </lineage>
</organism>
<keyword evidence="2 5" id="KW-0812">Transmembrane</keyword>
<dbReference type="Pfam" id="PF00146">
    <property type="entry name" value="NADHdh"/>
    <property type="match status" value="1"/>
</dbReference>
<feature type="transmembrane region" description="Helical" evidence="5">
    <location>
        <begin position="324"/>
        <end position="342"/>
    </location>
</feature>
<comment type="subcellular location">
    <subcellularLocation>
        <location evidence="5 6">Cell membrane</location>
        <topology evidence="5 6">Multi-pass membrane protein</topology>
    </subcellularLocation>
    <subcellularLocation>
        <location evidence="1">Membrane</location>
        <topology evidence="1">Multi-pass membrane protein</topology>
    </subcellularLocation>
</comment>
<name>A0A516Q6H8_9ACTN</name>
<protein>
    <recommendedName>
        <fullName evidence="5">NADH-quinone oxidoreductase subunit H</fullName>
        <ecNumber evidence="5">7.1.1.-</ecNumber>
    </recommendedName>
    <alternativeName>
        <fullName evidence="5">NADH dehydrogenase I subunit H</fullName>
    </alternativeName>
    <alternativeName>
        <fullName evidence="5">NDH-1 subunit H</fullName>
    </alternativeName>
</protein>
<feature type="transmembrane region" description="Helical" evidence="5">
    <location>
        <begin position="348"/>
        <end position="370"/>
    </location>
</feature>
<dbReference type="GO" id="GO:0003954">
    <property type="term" value="F:NADH dehydrogenase activity"/>
    <property type="evidence" value="ECO:0007669"/>
    <property type="project" value="TreeGrafter"/>
</dbReference>
<feature type="transmembrane region" description="Helical" evidence="5">
    <location>
        <begin position="284"/>
        <end position="304"/>
    </location>
</feature>
<evidence type="ECO:0000313" key="9">
    <source>
        <dbReference type="Proteomes" id="UP000319263"/>
    </source>
</evidence>
<dbReference type="OrthoDB" id="9803734at2"/>
<dbReference type="PANTHER" id="PTHR11432:SF3">
    <property type="entry name" value="NADH-UBIQUINONE OXIDOREDUCTASE CHAIN 1"/>
    <property type="match status" value="1"/>
</dbReference>
<dbReference type="PANTHER" id="PTHR11432">
    <property type="entry name" value="NADH DEHYDROGENASE SUBUNIT 1"/>
    <property type="match status" value="1"/>
</dbReference>
<sequence length="435" mass="47674">MDLNIFMHDPLWVVILKALFGFVLLILFTLFGIVFERKVLGRMQNRPGPTMNGPFGSLQSLADGLKSMLKEDLTPSGVDKVVFMLAPALNVIPAVLIFALIPFAGKVPVPGGHTTMLQVSDMPVSILLILGVTSVGIYGVVLAGWASNETFALLGGIRASAQMISYEVAMGLSLVAVFMYSGSLSTSEVVDAQKNLWYCLVLIPSFVIFVIAIFGESNRTPFDLPEGESEIVGGYLTEYSSMRFAMFYMAEYMALANVSAVCVTIFLGGFHAPIPFNWLGMDHAYWGLLWFVIKTILFMGFMVWVRATVPRFRYDQFMRLGWRWLIPISLVWVLLVATFRVARSQGWFGQPLFIAIGAAIVIAILAIIFFGGREPEEEKPQPVKEFDAFAGGFPVPPRPGQVLPELAGVVVTEPADATPDQQTEPQAQPPTLGGS</sequence>
<evidence type="ECO:0000256" key="5">
    <source>
        <dbReference type="HAMAP-Rule" id="MF_01350"/>
    </source>
</evidence>
<evidence type="ECO:0000313" key="8">
    <source>
        <dbReference type="EMBL" id="QDP99033.1"/>
    </source>
</evidence>
<feature type="transmembrane region" description="Helical" evidence="5">
    <location>
        <begin position="81"/>
        <end position="104"/>
    </location>
</feature>
<comment type="subunit">
    <text evidence="5">NDH-1 is composed of 14 different subunits. Subunits NuoA, H, J, K, L, M, N constitute the membrane sector of the complex.</text>
</comment>
<dbReference type="PROSITE" id="PS00668">
    <property type="entry name" value="COMPLEX1_ND1_2"/>
    <property type="match status" value="1"/>
</dbReference>
<dbReference type="EC" id="7.1.1.-" evidence="5"/>
<proteinExistence type="inferred from homology"/>
<keyword evidence="8" id="KW-0560">Oxidoreductase</keyword>
<feature type="transmembrane region" description="Helical" evidence="5">
    <location>
        <begin position="12"/>
        <end position="35"/>
    </location>
</feature>
<evidence type="ECO:0000256" key="7">
    <source>
        <dbReference type="SAM" id="MobiDB-lite"/>
    </source>
</evidence>
<comment type="similarity">
    <text evidence="5 6">Belongs to the complex I subunit 1 family.</text>
</comment>
<keyword evidence="5" id="KW-0874">Quinone</keyword>
<dbReference type="PROSITE" id="PS00667">
    <property type="entry name" value="COMPLEX1_ND1_1"/>
    <property type="match status" value="1"/>
</dbReference>
<keyword evidence="5" id="KW-1278">Translocase</keyword>
<dbReference type="GO" id="GO:0005886">
    <property type="term" value="C:plasma membrane"/>
    <property type="evidence" value="ECO:0007669"/>
    <property type="project" value="UniProtKB-SubCell"/>
</dbReference>
<evidence type="ECO:0000256" key="4">
    <source>
        <dbReference type="ARBA" id="ARBA00023136"/>
    </source>
</evidence>
<evidence type="ECO:0000256" key="1">
    <source>
        <dbReference type="ARBA" id="ARBA00004141"/>
    </source>
</evidence>
<dbReference type="InterPro" id="IPR018086">
    <property type="entry name" value="NADH_UbQ_OxRdtase_su1_CS"/>
</dbReference>
<feature type="transmembrane region" description="Helical" evidence="5">
    <location>
        <begin position="195"/>
        <end position="214"/>
    </location>
</feature>
<gene>
    <name evidence="5 8" type="primary">nuoH</name>
    <name evidence="8" type="ORF">FOE78_22705</name>
</gene>
<reference evidence="8 9" key="1">
    <citation type="submission" date="2019-07" db="EMBL/GenBank/DDBJ databases">
        <title>Microlunatus dokdonensis sp. nov. isolated from the rhizospheric soil of the wild plant Elymus tsukushiensis.</title>
        <authorList>
            <person name="Ghim S.-Y."/>
            <person name="Hwang Y.-J."/>
            <person name="Son J.-S."/>
            <person name="Shin J.-H."/>
        </authorList>
    </citation>
    <scope>NUCLEOTIDE SEQUENCE [LARGE SCALE GENOMIC DNA]</scope>
    <source>
        <strain evidence="8 9">KUDC0627</strain>
    </source>
</reference>
<evidence type="ECO:0000256" key="6">
    <source>
        <dbReference type="RuleBase" id="RU000471"/>
    </source>
</evidence>
<dbReference type="HAMAP" id="MF_01350">
    <property type="entry name" value="NDH1_NuoH"/>
    <property type="match status" value="1"/>
</dbReference>
<dbReference type="AlphaFoldDB" id="A0A516Q6H8"/>
<dbReference type="NCBIfam" id="NF004743">
    <property type="entry name" value="PRK06076.1-4"/>
    <property type="match status" value="1"/>
</dbReference>
<dbReference type="NCBIfam" id="NF004741">
    <property type="entry name" value="PRK06076.1-2"/>
    <property type="match status" value="1"/>
</dbReference>
<feature type="transmembrane region" description="Helical" evidence="5">
    <location>
        <begin position="252"/>
        <end position="272"/>
    </location>
</feature>
<dbReference type="Proteomes" id="UP000319263">
    <property type="component" value="Chromosome"/>
</dbReference>
<keyword evidence="5" id="KW-0830">Ubiquinone</keyword>
<feature type="region of interest" description="Disordered" evidence="7">
    <location>
        <begin position="413"/>
        <end position="435"/>
    </location>
</feature>
<keyword evidence="5 6" id="KW-0520">NAD</keyword>
<comment type="catalytic activity">
    <reaction evidence="5">
        <text>a quinone + NADH + 5 H(+)(in) = a quinol + NAD(+) + 4 H(+)(out)</text>
        <dbReference type="Rhea" id="RHEA:57888"/>
        <dbReference type="ChEBI" id="CHEBI:15378"/>
        <dbReference type="ChEBI" id="CHEBI:24646"/>
        <dbReference type="ChEBI" id="CHEBI:57540"/>
        <dbReference type="ChEBI" id="CHEBI:57945"/>
        <dbReference type="ChEBI" id="CHEBI:132124"/>
    </reaction>
</comment>
<dbReference type="KEGG" id="mik:FOE78_22705"/>
<feature type="transmembrane region" description="Helical" evidence="5">
    <location>
        <begin position="164"/>
        <end position="183"/>
    </location>
</feature>
<keyword evidence="3 5" id="KW-1133">Transmembrane helix</keyword>
<feature type="transmembrane region" description="Helical" evidence="5">
    <location>
        <begin position="124"/>
        <end position="143"/>
    </location>
</feature>